<reference evidence="4 5" key="1">
    <citation type="submission" date="2018-03" db="EMBL/GenBank/DDBJ databases">
        <title>Genome sequencing of Ottowia sp.</title>
        <authorList>
            <person name="Kim S.-J."/>
            <person name="Heo J."/>
            <person name="Kwon S.-W."/>
        </authorList>
    </citation>
    <scope>NUCLEOTIDE SEQUENCE [LARGE SCALE GENOMIC DNA]</scope>
    <source>
        <strain evidence="4 5">KADR8-3</strain>
    </source>
</reference>
<feature type="chain" id="PRO_5015577575" evidence="2">
    <location>
        <begin position="26"/>
        <end position="114"/>
    </location>
</feature>
<dbReference type="RefSeq" id="WP_106702963.1">
    <property type="nucleotide sequence ID" value="NZ_CP027666.1"/>
</dbReference>
<feature type="domain" description="EfeO-type cupredoxin-like" evidence="3">
    <location>
        <begin position="15"/>
        <end position="113"/>
    </location>
</feature>
<name>A0A2S0MEZ2_9BURK</name>
<dbReference type="Gene3D" id="2.60.40.420">
    <property type="entry name" value="Cupredoxins - blue copper proteins"/>
    <property type="match status" value="1"/>
</dbReference>
<proteinExistence type="predicted"/>
<dbReference type="Pfam" id="PF13473">
    <property type="entry name" value="Cupredoxin_1"/>
    <property type="match status" value="1"/>
</dbReference>
<dbReference type="KEGG" id="otk:C6570_09355"/>
<dbReference type="InterPro" id="IPR008972">
    <property type="entry name" value="Cupredoxin"/>
</dbReference>
<sequence length="114" mass="12258">MPSGVTARWAGLGLAALLWGGAAWADDVPTFKVVVNDGVISTQRIEVPAGQRFRVEVTNQGKTPAEFESLPLGLELVVAPGLTRTRVLPGKSAGSYPFYDEFHMKTTQGVFIIK</sequence>
<dbReference type="InterPro" id="IPR028096">
    <property type="entry name" value="EfeO_Cupredoxin"/>
</dbReference>
<dbReference type="OrthoDB" id="5958460at2"/>
<protein>
    <submittedName>
        <fullName evidence="4">Cupredoxin-domain containing protein</fullName>
    </submittedName>
</protein>
<evidence type="ECO:0000256" key="1">
    <source>
        <dbReference type="ARBA" id="ARBA00004418"/>
    </source>
</evidence>
<keyword evidence="5" id="KW-1185">Reference proteome</keyword>
<evidence type="ECO:0000256" key="2">
    <source>
        <dbReference type="SAM" id="SignalP"/>
    </source>
</evidence>
<dbReference type="GO" id="GO:0042597">
    <property type="term" value="C:periplasmic space"/>
    <property type="evidence" value="ECO:0007669"/>
    <property type="project" value="UniProtKB-SubCell"/>
</dbReference>
<dbReference type="Proteomes" id="UP000239709">
    <property type="component" value="Chromosome"/>
</dbReference>
<dbReference type="SUPFAM" id="SSF49503">
    <property type="entry name" value="Cupredoxins"/>
    <property type="match status" value="1"/>
</dbReference>
<evidence type="ECO:0000313" key="4">
    <source>
        <dbReference type="EMBL" id="AVO34410.1"/>
    </source>
</evidence>
<feature type="signal peptide" evidence="2">
    <location>
        <begin position="1"/>
        <end position="25"/>
    </location>
</feature>
<dbReference type="EMBL" id="CP027666">
    <property type="protein sequence ID" value="AVO34410.1"/>
    <property type="molecule type" value="Genomic_DNA"/>
</dbReference>
<dbReference type="AlphaFoldDB" id="A0A2S0MEZ2"/>
<evidence type="ECO:0000313" key="5">
    <source>
        <dbReference type="Proteomes" id="UP000239709"/>
    </source>
</evidence>
<evidence type="ECO:0000259" key="3">
    <source>
        <dbReference type="Pfam" id="PF13473"/>
    </source>
</evidence>
<keyword evidence="2" id="KW-0732">Signal</keyword>
<gene>
    <name evidence="4" type="ORF">C6570_09355</name>
</gene>
<organism evidence="4 5">
    <name type="scientific">Ottowia oryzae</name>
    <dbReference type="NCBI Taxonomy" id="2109914"/>
    <lineage>
        <taxon>Bacteria</taxon>
        <taxon>Pseudomonadati</taxon>
        <taxon>Pseudomonadota</taxon>
        <taxon>Betaproteobacteria</taxon>
        <taxon>Burkholderiales</taxon>
        <taxon>Comamonadaceae</taxon>
        <taxon>Ottowia</taxon>
    </lineage>
</organism>
<comment type="subcellular location">
    <subcellularLocation>
        <location evidence="1">Periplasm</location>
    </subcellularLocation>
</comment>
<accession>A0A2S0MEZ2</accession>